<reference evidence="1 2" key="1">
    <citation type="submission" date="2018-08" db="EMBL/GenBank/DDBJ databases">
        <title>A genome reference for cultivated species of the human gut microbiota.</title>
        <authorList>
            <person name="Zou Y."/>
            <person name="Xue W."/>
            <person name="Luo G."/>
        </authorList>
    </citation>
    <scope>NUCLEOTIDE SEQUENCE [LARGE SCALE GENOMIC DNA]</scope>
    <source>
        <strain evidence="1 2">AM13-21</strain>
    </source>
</reference>
<evidence type="ECO:0000313" key="1">
    <source>
        <dbReference type="EMBL" id="RHI87052.1"/>
    </source>
</evidence>
<dbReference type="AlphaFoldDB" id="A0A415BL63"/>
<sequence>MVLTPEEKIIKEFLIKCAITKRIITYQNLSTVANLGLDMSLSKDRNTIGELLCNISRQEHKDGRPILSALVITANEKSQGDGFYKLCEELGYGEWQQLKRNEKFSKERIDECYEFYSKLKK</sequence>
<dbReference type="Proteomes" id="UP000285777">
    <property type="component" value="Unassembled WGS sequence"/>
</dbReference>
<gene>
    <name evidence="1" type="ORF">DW150_17895</name>
</gene>
<accession>A0A415BL63</accession>
<evidence type="ECO:0000313" key="2">
    <source>
        <dbReference type="Proteomes" id="UP000285777"/>
    </source>
</evidence>
<comment type="caution">
    <text evidence="1">The sequence shown here is derived from an EMBL/GenBank/DDBJ whole genome shotgun (WGS) entry which is preliminary data.</text>
</comment>
<dbReference type="EMBL" id="QRLF01000034">
    <property type="protein sequence ID" value="RHI87052.1"/>
    <property type="molecule type" value="Genomic_DNA"/>
</dbReference>
<name>A0A415BL63_PHOVU</name>
<dbReference type="RefSeq" id="WP_118291720.1">
    <property type="nucleotide sequence ID" value="NZ_QRLF01000034.1"/>
</dbReference>
<organism evidence="1 2">
    <name type="scientific">Phocaeicola vulgatus</name>
    <name type="common">Bacteroides vulgatus</name>
    <dbReference type="NCBI Taxonomy" id="821"/>
    <lineage>
        <taxon>Bacteria</taxon>
        <taxon>Pseudomonadati</taxon>
        <taxon>Bacteroidota</taxon>
        <taxon>Bacteroidia</taxon>
        <taxon>Bacteroidales</taxon>
        <taxon>Bacteroidaceae</taxon>
        <taxon>Phocaeicola</taxon>
    </lineage>
</organism>
<protein>
    <submittedName>
        <fullName evidence="1">Uncharacterized protein</fullName>
    </submittedName>
</protein>
<proteinExistence type="predicted"/>